<accession>A0AA85C303</accession>
<evidence type="ECO:0000313" key="2">
    <source>
        <dbReference type="WBParaSite" id="SMTH1_97000.1"/>
    </source>
</evidence>
<dbReference type="AlphaFoldDB" id="A0AA85C303"/>
<protein>
    <submittedName>
        <fullName evidence="2">Uncharacterized protein</fullName>
    </submittedName>
</protein>
<dbReference type="Proteomes" id="UP000050791">
    <property type="component" value="Unassembled WGS sequence"/>
</dbReference>
<dbReference type="WBParaSite" id="SMTH1_97000.1">
    <property type="protein sequence ID" value="SMTH1_97000.1"/>
    <property type="gene ID" value="SMTH1_97000"/>
</dbReference>
<sequence>MSTFVQYCLIVLFIITTIEIKNIRGAFKKKPPTTFVVVDNSTSTDRFLKLVKHCLTSFSTWMVLLG</sequence>
<reference evidence="2" key="1">
    <citation type="submission" date="2023-11" db="UniProtKB">
        <authorList>
            <consortium name="WormBaseParasite"/>
        </authorList>
    </citation>
    <scope>IDENTIFICATION</scope>
</reference>
<name>A0AA85C303_9TREM</name>
<evidence type="ECO:0000313" key="1">
    <source>
        <dbReference type="Proteomes" id="UP000050791"/>
    </source>
</evidence>
<organism evidence="1 2">
    <name type="scientific">Schistosoma mattheei</name>
    <dbReference type="NCBI Taxonomy" id="31246"/>
    <lineage>
        <taxon>Eukaryota</taxon>
        <taxon>Metazoa</taxon>
        <taxon>Spiralia</taxon>
        <taxon>Lophotrochozoa</taxon>
        <taxon>Platyhelminthes</taxon>
        <taxon>Trematoda</taxon>
        <taxon>Digenea</taxon>
        <taxon>Strigeidida</taxon>
        <taxon>Schistosomatoidea</taxon>
        <taxon>Schistosomatidae</taxon>
        <taxon>Schistosoma</taxon>
    </lineage>
</organism>
<proteinExistence type="predicted"/>